<protein>
    <recommendedName>
        <fullName evidence="4">Lipoprotein</fullName>
    </recommendedName>
</protein>
<reference evidence="2 3" key="1">
    <citation type="submission" date="2019-02" db="EMBL/GenBank/DDBJ databases">
        <title>The Batch Genome Submission of Acinetobacter spp. strains.</title>
        <authorList>
            <person name="Qin J."/>
            <person name="Hu Y."/>
            <person name="Ye H."/>
            <person name="Wei L."/>
            <person name="Feng Y."/>
            <person name="Zong Z."/>
        </authorList>
    </citation>
    <scope>NUCLEOTIDE SEQUENCE [LARGE SCALE GENOMIC DNA]</scope>
    <source>
        <strain evidence="2 3">WCHABo060081</strain>
    </source>
</reference>
<keyword evidence="1" id="KW-0732">Signal</keyword>
<evidence type="ECO:0008006" key="4">
    <source>
        <dbReference type="Google" id="ProtNLM"/>
    </source>
</evidence>
<accession>A0A4Q7B1K3</accession>
<comment type="caution">
    <text evidence="2">The sequence shown here is derived from an EMBL/GenBank/DDBJ whole genome shotgun (WGS) entry which is preliminary data.</text>
</comment>
<feature type="chain" id="PRO_5020245843" description="Lipoprotein" evidence="1">
    <location>
        <begin position="21"/>
        <end position="152"/>
    </location>
</feature>
<evidence type="ECO:0000256" key="1">
    <source>
        <dbReference type="SAM" id="SignalP"/>
    </source>
</evidence>
<name>A0A4Q7B1K3_9GAMM</name>
<dbReference type="AlphaFoldDB" id="A0A4Q7B1K3"/>
<evidence type="ECO:0000313" key="2">
    <source>
        <dbReference type="EMBL" id="RZG68461.1"/>
    </source>
</evidence>
<dbReference type="PROSITE" id="PS51257">
    <property type="entry name" value="PROKAR_LIPOPROTEIN"/>
    <property type="match status" value="1"/>
</dbReference>
<feature type="signal peptide" evidence="1">
    <location>
        <begin position="1"/>
        <end position="20"/>
    </location>
</feature>
<gene>
    <name evidence="2" type="ORF">EXE25_05275</name>
</gene>
<dbReference type="STRING" id="202951.GCA_001485025_02108"/>
<dbReference type="EMBL" id="SGSU01000004">
    <property type="protein sequence ID" value="RZG68461.1"/>
    <property type="molecule type" value="Genomic_DNA"/>
</dbReference>
<organism evidence="2 3">
    <name type="scientific">Acinetobacter bouvetii</name>
    <dbReference type="NCBI Taxonomy" id="202951"/>
    <lineage>
        <taxon>Bacteria</taxon>
        <taxon>Pseudomonadati</taxon>
        <taxon>Pseudomonadota</taxon>
        <taxon>Gammaproteobacteria</taxon>
        <taxon>Moraxellales</taxon>
        <taxon>Moraxellaceae</taxon>
        <taxon>Acinetobacter</taxon>
    </lineage>
</organism>
<sequence length="152" mass="15631">MNMKKIFLLLGIPCSVLLSACGGGGSGDNVNSSYSKTIIKNGVTYECKSENAAKLCENGNCTSCESSLDRVITAACSSSVNAGQTLYAVTNAGCVASMKNSNKITGYCVTGTLKLLTGSGYTLNQLSNKGTAYASGEFNSAATLETLRCSNS</sequence>
<proteinExistence type="predicted"/>
<dbReference type="Proteomes" id="UP000293483">
    <property type="component" value="Unassembled WGS sequence"/>
</dbReference>
<evidence type="ECO:0000313" key="3">
    <source>
        <dbReference type="Proteomes" id="UP000293483"/>
    </source>
</evidence>